<protein>
    <submittedName>
        <fullName evidence="2">Uncharacterized protein</fullName>
    </submittedName>
</protein>
<organism evidence="2 3">
    <name type="scientific">Oryza meyeriana var. granulata</name>
    <dbReference type="NCBI Taxonomy" id="110450"/>
    <lineage>
        <taxon>Eukaryota</taxon>
        <taxon>Viridiplantae</taxon>
        <taxon>Streptophyta</taxon>
        <taxon>Embryophyta</taxon>
        <taxon>Tracheophyta</taxon>
        <taxon>Spermatophyta</taxon>
        <taxon>Magnoliopsida</taxon>
        <taxon>Liliopsida</taxon>
        <taxon>Poales</taxon>
        <taxon>Poaceae</taxon>
        <taxon>BOP clade</taxon>
        <taxon>Oryzoideae</taxon>
        <taxon>Oryzeae</taxon>
        <taxon>Oryzinae</taxon>
        <taxon>Oryza</taxon>
        <taxon>Oryza meyeriana</taxon>
    </lineage>
</organism>
<reference evidence="2 3" key="1">
    <citation type="submission" date="2019-11" db="EMBL/GenBank/DDBJ databases">
        <title>Whole genome sequence of Oryza granulata.</title>
        <authorList>
            <person name="Li W."/>
        </authorList>
    </citation>
    <scope>NUCLEOTIDE SEQUENCE [LARGE SCALE GENOMIC DNA]</scope>
    <source>
        <strain evidence="3">cv. Menghai</strain>
        <tissue evidence="2">Leaf</tissue>
    </source>
</reference>
<proteinExistence type="predicted"/>
<dbReference type="AlphaFoldDB" id="A0A6G1CU79"/>
<gene>
    <name evidence="2" type="ORF">E2562_025728</name>
</gene>
<comment type="caution">
    <text evidence="2">The sequence shown here is derived from an EMBL/GenBank/DDBJ whole genome shotgun (WGS) entry which is preliminary data.</text>
</comment>
<evidence type="ECO:0000313" key="3">
    <source>
        <dbReference type="Proteomes" id="UP000479710"/>
    </source>
</evidence>
<dbReference type="OrthoDB" id="1915393at2759"/>
<evidence type="ECO:0000256" key="1">
    <source>
        <dbReference type="SAM" id="MobiDB-lite"/>
    </source>
</evidence>
<accession>A0A6G1CU79</accession>
<sequence length="99" mass="11414">MLLDVPCHAVATNRERRRLKRSGGDPSSGNIDDYDLPRSMTHSNDDFGNRMMGDTLLSKLIQGDENERICVRVSRFWEFHDQRDETTVLHLGLVLIDEK</sequence>
<feature type="non-terminal residue" evidence="2">
    <location>
        <position position="99"/>
    </location>
</feature>
<name>A0A6G1CU79_9ORYZ</name>
<dbReference type="Proteomes" id="UP000479710">
    <property type="component" value="Unassembled WGS sequence"/>
</dbReference>
<evidence type="ECO:0000313" key="2">
    <source>
        <dbReference type="EMBL" id="KAF0903143.1"/>
    </source>
</evidence>
<dbReference type="EMBL" id="SPHZ02000008">
    <property type="protein sequence ID" value="KAF0903143.1"/>
    <property type="molecule type" value="Genomic_DNA"/>
</dbReference>
<keyword evidence="3" id="KW-1185">Reference proteome</keyword>
<feature type="region of interest" description="Disordered" evidence="1">
    <location>
        <begin position="14"/>
        <end position="48"/>
    </location>
</feature>